<feature type="transmembrane region" description="Helical" evidence="8">
    <location>
        <begin position="333"/>
        <end position="352"/>
    </location>
</feature>
<dbReference type="PANTHER" id="PTHR42718">
    <property type="entry name" value="MAJOR FACILITATOR SUPERFAMILY MULTIDRUG TRANSPORTER MFSC"/>
    <property type="match status" value="1"/>
</dbReference>
<feature type="transmembrane region" description="Helical" evidence="8">
    <location>
        <begin position="12"/>
        <end position="37"/>
    </location>
</feature>
<feature type="transmembrane region" description="Helical" evidence="8">
    <location>
        <begin position="440"/>
        <end position="465"/>
    </location>
</feature>
<accession>A0A4R1RZP7</accession>
<evidence type="ECO:0000313" key="11">
    <source>
        <dbReference type="Proteomes" id="UP000295008"/>
    </source>
</evidence>
<dbReference type="AlphaFoldDB" id="A0A4R1RZP7"/>
<keyword evidence="4" id="KW-1003">Cell membrane</keyword>
<evidence type="ECO:0000256" key="4">
    <source>
        <dbReference type="ARBA" id="ARBA00022475"/>
    </source>
</evidence>
<dbReference type="NCBIfam" id="TIGR00711">
    <property type="entry name" value="efflux_EmrB"/>
    <property type="match status" value="1"/>
</dbReference>
<evidence type="ECO:0000256" key="8">
    <source>
        <dbReference type="SAM" id="Phobius"/>
    </source>
</evidence>
<feature type="transmembrane region" description="Helical" evidence="8">
    <location>
        <begin position="308"/>
        <end position="326"/>
    </location>
</feature>
<feature type="transmembrane region" description="Helical" evidence="8">
    <location>
        <begin position="49"/>
        <end position="69"/>
    </location>
</feature>
<comment type="subcellular location">
    <subcellularLocation>
        <location evidence="1">Cell membrane</location>
        <topology evidence="1">Multi-pass membrane protein</topology>
    </subcellularLocation>
</comment>
<keyword evidence="5 8" id="KW-0812">Transmembrane</keyword>
<organism evidence="10 11">
    <name type="scientific">Hydrogenispora ethanolica</name>
    <dbReference type="NCBI Taxonomy" id="1082276"/>
    <lineage>
        <taxon>Bacteria</taxon>
        <taxon>Bacillati</taxon>
        <taxon>Bacillota</taxon>
        <taxon>Hydrogenispora</taxon>
    </lineage>
</organism>
<keyword evidence="6 8" id="KW-1133">Transmembrane helix</keyword>
<evidence type="ECO:0000313" key="10">
    <source>
        <dbReference type="EMBL" id="TCL72303.1"/>
    </source>
</evidence>
<dbReference type="SUPFAM" id="SSF103473">
    <property type="entry name" value="MFS general substrate transporter"/>
    <property type="match status" value="1"/>
</dbReference>
<comment type="caution">
    <text evidence="10">The sequence shown here is derived from an EMBL/GenBank/DDBJ whole genome shotgun (WGS) entry which is preliminary data.</text>
</comment>
<protein>
    <submittedName>
        <fullName evidence="10">EmrB/QacA subfamily drug resistance transporter</fullName>
    </submittedName>
</protein>
<keyword evidence="3" id="KW-0813">Transport</keyword>
<evidence type="ECO:0000256" key="3">
    <source>
        <dbReference type="ARBA" id="ARBA00022448"/>
    </source>
</evidence>
<comment type="similarity">
    <text evidence="2">Belongs to the major facilitator superfamily. EmrB family.</text>
</comment>
<gene>
    <name evidence="10" type="ORF">EDC14_100611</name>
</gene>
<feature type="transmembrane region" description="Helical" evidence="8">
    <location>
        <begin position="270"/>
        <end position="288"/>
    </location>
</feature>
<feature type="transmembrane region" description="Helical" evidence="8">
    <location>
        <begin position="396"/>
        <end position="420"/>
    </location>
</feature>
<feature type="domain" description="Major facilitator superfamily (MFS) profile" evidence="9">
    <location>
        <begin position="15"/>
        <end position="471"/>
    </location>
</feature>
<dbReference type="InterPro" id="IPR004638">
    <property type="entry name" value="EmrB-like"/>
</dbReference>
<dbReference type="Pfam" id="PF07690">
    <property type="entry name" value="MFS_1"/>
    <property type="match status" value="1"/>
</dbReference>
<feature type="transmembrane region" description="Helical" evidence="8">
    <location>
        <begin position="139"/>
        <end position="163"/>
    </location>
</feature>
<dbReference type="GO" id="GO:0022857">
    <property type="term" value="F:transmembrane transporter activity"/>
    <property type="evidence" value="ECO:0007669"/>
    <property type="project" value="InterPro"/>
</dbReference>
<dbReference type="GO" id="GO:0005886">
    <property type="term" value="C:plasma membrane"/>
    <property type="evidence" value="ECO:0007669"/>
    <property type="project" value="UniProtKB-SubCell"/>
</dbReference>
<dbReference type="Proteomes" id="UP000295008">
    <property type="component" value="Unassembled WGS sequence"/>
</dbReference>
<dbReference type="PANTHER" id="PTHR42718:SF9">
    <property type="entry name" value="MAJOR FACILITATOR SUPERFAMILY MULTIDRUG TRANSPORTER MFSC"/>
    <property type="match status" value="1"/>
</dbReference>
<keyword evidence="7 8" id="KW-0472">Membrane</keyword>
<feature type="transmembrane region" description="Helical" evidence="8">
    <location>
        <begin position="81"/>
        <end position="100"/>
    </location>
</feature>
<dbReference type="OrthoDB" id="102502at2"/>
<evidence type="ECO:0000259" key="9">
    <source>
        <dbReference type="PROSITE" id="PS50850"/>
    </source>
</evidence>
<feature type="transmembrane region" description="Helical" evidence="8">
    <location>
        <begin position="231"/>
        <end position="249"/>
    </location>
</feature>
<dbReference type="Gene3D" id="1.20.1250.20">
    <property type="entry name" value="MFS general substrate transporter like domains"/>
    <property type="match status" value="1"/>
</dbReference>
<dbReference type="Gene3D" id="1.20.1720.10">
    <property type="entry name" value="Multidrug resistance protein D"/>
    <property type="match status" value="1"/>
</dbReference>
<dbReference type="PRINTS" id="PR01036">
    <property type="entry name" value="TCRTETB"/>
</dbReference>
<dbReference type="RefSeq" id="WP_132013516.1">
    <property type="nucleotide sequence ID" value="NZ_SLUN01000006.1"/>
</dbReference>
<feature type="transmembrane region" description="Helical" evidence="8">
    <location>
        <begin position="169"/>
        <end position="188"/>
    </location>
</feature>
<evidence type="ECO:0000256" key="7">
    <source>
        <dbReference type="ARBA" id="ARBA00023136"/>
    </source>
</evidence>
<feature type="transmembrane region" description="Helical" evidence="8">
    <location>
        <begin position="200"/>
        <end position="219"/>
    </location>
</feature>
<feature type="transmembrane region" description="Helical" evidence="8">
    <location>
        <begin position="358"/>
        <end position="375"/>
    </location>
</feature>
<dbReference type="EMBL" id="SLUN01000006">
    <property type="protein sequence ID" value="TCL72303.1"/>
    <property type="molecule type" value="Genomic_DNA"/>
</dbReference>
<dbReference type="FunFam" id="1.20.1720.10:FF:000021">
    <property type="entry name" value="Drug resistance transporter, EmrB/QacA subfamily"/>
    <property type="match status" value="1"/>
</dbReference>
<evidence type="ECO:0000256" key="6">
    <source>
        <dbReference type="ARBA" id="ARBA00022989"/>
    </source>
</evidence>
<dbReference type="InterPro" id="IPR011701">
    <property type="entry name" value="MFS"/>
</dbReference>
<dbReference type="PROSITE" id="PS50850">
    <property type="entry name" value="MFS"/>
    <property type="match status" value="1"/>
</dbReference>
<evidence type="ECO:0000256" key="5">
    <source>
        <dbReference type="ARBA" id="ARBA00022692"/>
    </source>
</evidence>
<sequence length="486" mass="52819">MTNPETAIEKRRWWILFNVVLMVFMSCLDSSIVNVALPVLATKLRVSMAAIGWVVTSYLIVISATILLFGRLGDIQGKTKVFKFGILLFSFGSLLCGIAGSLPILVVARVLQAVGAAATMSTSQGIITHVFPSHERGRALGISGTSVALGTMVGPPLGGLIIAAFSWHYIFLINVPIGIFTFILGQRIFPDDRQASRERVDFPGAFLFTAAIVLLFGSLTQGQASGFDQPWIIGGFIVAALSLAAFILLERRVEQPLLQLKVFENRLFSLSLFCGFISFIAISCPNIIQPFYLEYVQQLPPEITGLYMMVYPLVLAVVAPVSGYLSDHIGSEFLTFLGLVLTSIGLFLMSTLTEHSSLWLMIVFLAVMSIGNGLFQSPNNSLIMSTVPRTKLGIAGGVNALVRNLGMVVGITFSTTLLYGQMSSRLGRHVADYIPGRADIFIYGMRYVYISAGLICLVGAGLTAYRLYGSKKKDDTFATEEAEDRV</sequence>
<reference evidence="10 11" key="1">
    <citation type="submission" date="2019-03" db="EMBL/GenBank/DDBJ databases">
        <title>Genomic Encyclopedia of Type Strains, Phase IV (KMG-IV): sequencing the most valuable type-strain genomes for metagenomic binning, comparative biology and taxonomic classification.</title>
        <authorList>
            <person name="Goeker M."/>
        </authorList>
    </citation>
    <scope>NUCLEOTIDE SEQUENCE [LARGE SCALE GENOMIC DNA]</scope>
    <source>
        <strain evidence="10 11">LX-B</strain>
    </source>
</reference>
<dbReference type="InterPro" id="IPR036259">
    <property type="entry name" value="MFS_trans_sf"/>
</dbReference>
<dbReference type="CDD" id="cd17321">
    <property type="entry name" value="MFS_MMR_MDR_like"/>
    <property type="match status" value="1"/>
</dbReference>
<feature type="transmembrane region" description="Helical" evidence="8">
    <location>
        <begin position="106"/>
        <end position="127"/>
    </location>
</feature>
<name>A0A4R1RZP7_HYDET</name>
<proteinExistence type="inferred from homology"/>
<evidence type="ECO:0000256" key="2">
    <source>
        <dbReference type="ARBA" id="ARBA00008537"/>
    </source>
</evidence>
<evidence type="ECO:0000256" key="1">
    <source>
        <dbReference type="ARBA" id="ARBA00004651"/>
    </source>
</evidence>
<keyword evidence="11" id="KW-1185">Reference proteome</keyword>
<dbReference type="InterPro" id="IPR020846">
    <property type="entry name" value="MFS_dom"/>
</dbReference>